<name>A0A7C8M567_9PLEO</name>
<feature type="transmembrane region" description="Helical" evidence="2">
    <location>
        <begin position="91"/>
        <end position="113"/>
    </location>
</feature>
<feature type="transmembrane region" description="Helical" evidence="2">
    <location>
        <begin position="299"/>
        <end position="321"/>
    </location>
</feature>
<sequence>MNADSLNASCLPYSITTADYCSAFAAKPTREACIWRCAELLFSGHINGTIAAYYPAQQSTDVWATVVANVAPLMALVGERNAKEFMRTVSAWHQLLLLSCAPLGILAIMVSSIRLSGPGFLKRLVGRDSERRSEALVEVTPLSVRPATSVYTPRAVEIESSLNKSGVAYVGGHVKEAESGEAIEAFKNILQTHAASTVADKEDMEAVLVIWSQACSLDQIASLFEYITKAGTENSINFLTSATAAVSYRATGISPTQRESSFSNSWYGLRNTLVSVIALAVLLGVQILGMQFGGTPRSAVYMGLVGYLAIVLLTFLLLLMVKGEIYAEKQKLGSCFDNALWSFSNATHTEHRRMERPAANTLVTARPLEASPTRRLWRKCATTVLTTSLVGAYVTYYISMRVSPWWVSLSGVGVIWIAALYRSLFSPTTIVASQDITASDEYWIGMFGRTLDESLLATIEAAHRRPSKVGNLALPAVPSQSPASVVADEYVLVETEKNAVVEPTSNVFLLVHQPGRTSLNSWSGAEDVIKVGLEVAKLACRTHTNSFPSCELPGNGHWLRLVRMKLAIYVPGLIWRSNHYLDMPLPHSFKLDDVIRHILKIVHVCMDQPGTISRHTVPEDEAIALSHVLCGPIADPPVHKDFAKATTATLREALAALRDNERNTHTRNFSVEQTLLLPTIMLASAYDRWKTAGAAGTGGDGDGHDIEGLQAWHHDKLTLSGITSLPTLQRALARFNVLDDFMVETDPEKSGMTLLARSDSSGQYESTNRGFGWEGMPESAEGYKGVAKDVADRDA</sequence>
<feature type="transmembrane region" description="Helical" evidence="2">
    <location>
        <begin position="405"/>
        <end position="424"/>
    </location>
</feature>
<dbReference type="AlphaFoldDB" id="A0A7C8M567"/>
<keyword evidence="2" id="KW-0812">Transmembrane</keyword>
<feature type="compositionally biased region" description="Polar residues" evidence="1">
    <location>
        <begin position="758"/>
        <end position="769"/>
    </location>
</feature>
<reference evidence="3 4" key="1">
    <citation type="submission" date="2020-01" db="EMBL/GenBank/DDBJ databases">
        <authorList>
            <consortium name="DOE Joint Genome Institute"/>
            <person name="Haridas S."/>
            <person name="Albert R."/>
            <person name="Binder M."/>
            <person name="Bloem J."/>
            <person name="Labutti K."/>
            <person name="Salamov A."/>
            <person name="Andreopoulos B."/>
            <person name="Baker S.E."/>
            <person name="Barry K."/>
            <person name="Bills G."/>
            <person name="Bluhm B.H."/>
            <person name="Cannon C."/>
            <person name="Castanera R."/>
            <person name="Culley D.E."/>
            <person name="Daum C."/>
            <person name="Ezra D."/>
            <person name="Gonzalez J.B."/>
            <person name="Henrissat B."/>
            <person name="Kuo A."/>
            <person name="Liang C."/>
            <person name="Lipzen A."/>
            <person name="Lutzoni F."/>
            <person name="Magnuson J."/>
            <person name="Mondo S."/>
            <person name="Nolan M."/>
            <person name="Ohm R."/>
            <person name="Pangilinan J."/>
            <person name="Park H.-J.H."/>
            <person name="Ramirez L."/>
            <person name="Alfaro M."/>
            <person name="Sun H."/>
            <person name="Tritt A."/>
            <person name="Yoshinaga Y."/>
            <person name="Zwiers L.-H.L."/>
            <person name="Turgeon B.G."/>
            <person name="Goodwin S.B."/>
            <person name="Spatafora J.W."/>
            <person name="Crous P.W."/>
            <person name="Grigoriev I.V."/>
        </authorList>
    </citation>
    <scope>NUCLEOTIDE SEQUENCE [LARGE SCALE GENOMIC DNA]</scope>
    <source>
        <strain evidence="3 4">CBS 611.86</strain>
    </source>
</reference>
<evidence type="ECO:0000256" key="1">
    <source>
        <dbReference type="SAM" id="MobiDB-lite"/>
    </source>
</evidence>
<keyword evidence="2" id="KW-0472">Membrane</keyword>
<gene>
    <name evidence="3" type="ORF">BDV95DRAFT_622089</name>
</gene>
<organism evidence="3 4">
    <name type="scientific">Massariosphaeria phaeospora</name>
    <dbReference type="NCBI Taxonomy" id="100035"/>
    <lineage>
        <taxon>Eukaryota</taxon>
        <taxon>Fungi</taxon>
        <taxon>Dikarya</taxon>
        <taxon>Ascomycota</taxon>
        <taxon>Pezizomycotina</taxon>
        <taxon>Dothideomycetes</taxon>
        <taxon>Pleosporomycetidae</taxon>
        <taxon>Pleosporales</taxon>
        <taxon>Pleosporales incertae sedis</taxon>
        <taxon>Massariosphaeria</taxon>
    </lineage>
</organism>
<feature type="transmembrane region" description="Helical" evidence="2">
    <location>
        <begin position="273"/>
        <end position="293"/>
    </location>
</feature>
<proteinExistence type="predicted"/>
<accession>A0A7C8M567</accession>
<keyword evidence="4" id="KW-1185">Reference proteome</keyword>
<feature type="compositionally biased region" description="Basic and acidic residues" evidence="1">
    <location>
        <begin position="786"/>
        <end position="795"/>
    </location>
</feature>
<dbReference type="EMBL" id="JAADJZ010000022">
    <property type="protein sequence ID" value="KAF2867755.1"/>
    <property type="molecule type" value="Genomic_DNA"/>
</dbReference>
<dbReference type="OrthoDB" id="194358at2759"/>
<protein>
    <submittedName>
        <fullName evidence="3">Uncharacterized protein</fullName>
    </submittedName>
</protein>
<comment type="caution">
    <text evidence="3">The sequence shown here is derived from an EMBL/GenBank/DDBJ whole genome shotgun (WGS) entry which is preliminary data.</text>
</comment>
<evidence type="ECO:0000313" key="3">
    <source>
        <dbReference type="EMBL" id="KAF2867755.1"/>
    </source>
</evidence>
<feature type="region of interest" description="Disordered" evidence="1">
    <location>
        <begin position="758"/>
        <end position="795"/>
    </location>
</feature>
<evidence type="ECO:0000256" key="2">
    <source>
        <dbReference type="SAM" id="Phobius"/>
    </source>
</evidence>
<keyword evidence="2" id="KW-1133">Transmembrane helix</keyword>
<evidence type="ECO:0000313" key="4">
    <source>
        <dbReference type="Proteomes" id="UP000481861"/>
    </source>
</evidence>
<dbReference type="Proteomes" id="UP000481861">
    <property type="component" value="Unassembled WGS sequence"/>
</dbReference>